<dbReference type="Proteomes" id="UP000249099">
    <property type="component" value="Unassembled WGS sequence"/>
</dbReference>
<dbReference type="AlphaFoldDB" id="A0A328KRW5"/>
<proteinExistence type="predicted"/>
<evidence type="ECO:0000313" key="2">
    <source>
        <dbReference type="Proteomes" id="UP000249099"/>
    </source>
</evidence>
<organism evidence="1 2">
    <name type="scientific">Dolosigranulum pigrum</name>
    <dbReference type="NCBI Taxonomy" id="29394"/>
    <lineage>
        <taxon>Bacteria</taxon>
        <taxon>Bacillati</taxon>
        <taxon>Bacillota</taxon>
        <taxon>Bacilli</taxon>
        <taxon>Lactobacillales</taxon>
        <taxon>Carnobacteriaceae</taxon>
        <taxon>Dolosigranulum</taxon>
    </lineage>
</organism>
<protein>
    <recommendedName>
        <fullName evidence="3">HK97 gp10 family phage protein</fullName>
    </recommendedName>
</protein>
<reference evidence="1 2" key="1">
    <citation type="submission" date="2017-03" db="EMBL/GenBank/DDBJ databases">
        <title>wgs assembly of Dolosigranulum pigrum KPL CDC strains.</title>
        <authorList>
            <person name="Brugger S.D."/>
            <person name="Pettigrew M."/>
            <person name="Kong Y."/>
            <person name="Lemon K.P."/>
        </authorList>
    </citation>
    <scope>NUCLEOTIDE SEQUENCE [LARGE SCALE GENOMIC DNA]</scope>
    <source>
        <strain evidence="1 2">KPL1931_CDC4294-98</strain>
    </source>
</reference>
<sequence>MSVKWTGIEKLSAAISNAHPKAVEQAIKVTQNAGEEGKRIAFQFAPHDTEYLRDHIFTRHQGMESIIESPAGYSGFQEYGTRFMSAQPYMGPMMKYIEPKYRIEMTKAMKGVFK</sequence>
<evidence type="ECO:0000313" key="1">
    <source>
        <dbReference type="EMBL" id="RAN62262.1"/>
    </source>
</evidence>
<gene>
    <name evidence="1" type="ORF">B8A44_08180</name>
</gene>
<dbReference type="InterPro" id="IPR010064">
    <property type="entry name" value="HK97-gp10_tail"/>
</dbReference>
<dbReference type="EMBL" id="NAQV01000026">
    <property type="protein sequence ID" value="RAN62262.1"/>
    <property type="molecule type" value="Genomic_DNA"/>
</dbReference>
<name>A0A328KRW5_9LACT</name>
<comment type="caution">
    <text evidence="1">The sequence shown here is derived from an EMBL/GenBank/DDBJ whole genome shotgun (WGS) entry which is preliminary data.</text>
</comment>
<evidence type="ECO:0008006" key="3">
    <source>
        <dbReference type="Google" id="ProtNLM"/>
    </source>
</evidence>
<accession>A0A328KRW5</accession>
<dbReference type="NCBIfam" id="TIGR01725">
    <property type="entry name" value="phge_HK97_gp10"/>
    <property type="match status" value="1"/>
</dbReference>